<keyword evidence="7" id="KW-1185">Reference proteome</keyword>
<keyword evidence="3" id="KW-0238">DNA-binding</keyword>
<dbReference type="GO" id="GO:0003700">
    <property type="term" value="F:DNA-binding transcription factor activity"/>
    <property type="evidence" value="ECO:0007669"/>
    <property type="project" value="InterPro"/>
</dbReference>
<gene>
    <name evidence="6" type="ORF">ABA45_06310</name>
</gene>
<protein>
    <submittedName>
        <fullName evidence="6">LysR family transcriptional regulator</fullName>
    </submittedName>
</protein>
<evidence type="ECO:0000256" key="3">
    <source>
        <dbReference type="ARBA" id="ARBA00023125"/>
    </source>
</evidence>
<reference evidence="6 7" key="1">
    <citation type="submission" date="2015-05" db="EMBL/GenBank/DDBJ databases">
        <title>Complete genome of Marinobacter psychrophilus strain 20041T isolated from sea-ice of the Canadian Basin.</title>
        <authorList>
            <person name="Song L."/>
            <person name="Ren L."/>
            <person name="Yu Y."/>
            <person name="Wang X."/>
        </authorList>
    </citation>
    <scope>NUCLEOTIDE SEQUENCE [LARGE SCALE GENOMIC DNA]</scope>
    <source>
        <strain evidence="6 7">20041</strain>
    </source>
</reference>
<dbReference type="PANTHER" id="PTHR30126">
    <property type="entry name" value="HTH-TYPE TRANSCRIPTIONAL REGULATOR"/>
    <property type="match status" value="1"/>
</dbReference>
<proteinExistence type="inferred from homology"/>
<dbReference type="KEGG" id="mpq:ABA45_06310"/>
<keyword evidence="4" id="KW-0804">Transcription</keyword>
<dbReference type="GO" id="GO:0000976">
    <property type="term" value="F:transcription cis-regulatory region binding"/>
    <property type="evidence" value="ECO:0007669"/>
    <property type="project" value="TreeGrafter"/>
</dbReference>
<evidence type="ECO:0000256" key="1">
    <source>
        <dbReference type="ARBA" id="ARBA00009437"/>
    </source>
</evidence>
<dbReference type="Proteomes" id="UP000036406">
    <property type="component" value="Chromosome"/>
</dbReference>
<accession>A0A0H4IAL6</accession>
<dbReference type="PROSITE" id="PS50931">
    <property type="entry name" value="HTH_LYSR"/>
    <property type="match status" value="1"/>
</dbReference>
<evidence type="ECO:0000313" key="6">
    <source>
        <dbReference type="EMBL" id="AKO52087.1"/>
    </source>
</evidence>
<dbReference type="InterPro" id="IPR000847">
    <property type="entry name" value="LysR_HTH_N"/>
</dbReference>
<dbReference type="Pfam" id="PF00126">
    <property type="entry name" value="HTH_1"/>
    <property type="match status" value="1"/>
</dbReference>
<dbReference type="EMBL" id="CP011494">
    <property type="protein sequence ID" value="AKO52087.1"/>
    <property type="molecule type" value="Genomic_DNA"/>
</dbReference>
<evidence type="ECO:0000313" key="7">
    <source>
        <dbReference type="Proteomes" id="UP000036406"/>
    </source>
</evidence>
<dbReference type="Gene3D" id="1.10.10.10">
    <property type="entry name" value="Winged helix-like DNA-binding domain superfamily/Winged helix DNA-binding domain"/>
    <property type="match status" value="1"/>
</dbReference>
<dbReference type="PRINTS" id="PR00039">
    <property type="entry name" value="HTHLYSR"/>
</dbReference>
<keyword evidence="2" id="KW-0805">Transcription regulation</keyword>
<feature type="domain" description="HTH lysR-type" evidence="5">
    <location>
        <begin position="1"/>
        <end position="54"/>
    </location>
</feature>
<dbReference type="PANTHER" id="PTHR30126:SF39">
    <property type="entry name" value="HTH-TYPE TRANSCRIPTIONAL REGULATOR CYSL"/>
    <property type="match status" value="1"/>
</dbReference>
<dbReference type="InterPro" id="IPR036390">
    <property type="entry name" value="WH_DNA-bd_sf"/>
</dbReference>
<dbReference type="Pfam" id="PF03466">
    <property type="entry name" value="LysR_substrate"/>
    <property type="match status" value="1"/>
</dbReference>
<evidence type="ECO:0000256" key="2">
    <source>
        <dbReference type="ARBA" id="ARBA00023015"/>
    </source>
</evidence>
<dbReference type="PATRIC" id="fig|330734.3.peg.1334"/>
<evidence type="ECO:0000259" key="5">
    <source>
        <dbReference type="PROSITE" id="PS50931"/>
    </source>
</evidence>
<dbReference type="InterPro" id="IPR036388">
    <property type="entry name" value="WH-like_DNA-bd_sf"/>
</dbReference>
<dbReference type="STRING" id="330734.ABA45_06310"/>
<dbReference type="SUPFAM" id="SSF46785">
    <property type="entry name" value="Winged helix' DNA-binding domain"/>
    <property type="match status" value="1"/>
</dbReference>
<sequence>MVQEGSFSGAATVLHISQPAVSQGVRELESQLGLTLVDRMQSRKSQHSQKVQLTAGGSAVFDHARGIFALEKAAVDDIEARVGAHIGNLTLGASTTVAGYWLPAAIAEFARRYPNINMKVRVANTRVISEWLLDCQLDLAIVEGDVEDPRIESRHWRDEGLLLVAGTEWAQGEGALERLNSGCWVQREEGSGTRSVCDRLLASLGIIPKTTLQIASNEGIARCVTNGMGFALLPRVVVNELLELERLQEVALPGAEQLSRSLCELRFRDRPLSPSAQAFSDILHNKAWAISGGADY</sequence>
<organism evidence="6 7">
    <name type="scientific">Marinobacter psychrophilus</name>
    <dbReference type="NCBI Taxonomy" id="330734"/>
    <lineage>
        <taxon>Bacteria</taxon>
        <taxon>Pseudomonadati</taxon>
        <taxon>Pseudomonadota</taxon>
        <taxon>Gammaproteobacteria</taxon>
        <taxon>Pseudomonadales</taxon>
        <taxon>Marinobacteraceae</taxon>
        <taxon>Marinobacter</taxon>
    </lineage>
</organism>
<evidence type="ECO:0000256" key="4">
    <source>
        <dbReference type="ARBA" id="ARBA00023163"/>
    </source>
</evidence>
<dbReference type="Gene3D" id="3.40.190.290">
    <property type="match status" value="1"/>
</dbReference>
<dbReference type="SUPFAM" id="SSF53850">
    <property type="entry name" value="Periplasmic binding protein-like II"/>
    <property type="match status" value="1"/>
</dbReference>
<comment type="similarity">
    <text evidence="1">Belongs to the LysR transcriptional regulatory family.</text>
</comment>
<dbReference type="AlphaFoldDB" id="A0A0H4IAL6"/>
<dbReference type="InterPro" id="IPR005119">
    <property type="entry name" value="LysR_subst-bd"/>
</dbReference>
<name>A0A0H4IAL6_9GAMM</name>